<keyword evidence="4 6" id="KW-1133">Transmembrane helix</keyword>
<dbReference type="GO" id="GO:0005886">
    <property type="term" value="C:plasma membrane"/>
    <property type="evidence" value="ECO:0007669"/>
    <property type="project" value="UniProtKB-SubCell"/>
</dbReference>
<keyword evidence="2" id="KW-1003">Cell membrane</keyword>
<reference evidence="10" key="1">
    <citation type="submission" date="2018-09" db="EMBL/GenBank/DDBJ databases">
        <title>Complete Genome Sequencing of Sulfolobus sp. JCM 16834.</title>
        <authorList>
            <person name="Kato S."/>
            <person name="Itoh T."/>
            <person name="Ohkuma M."/>
        </authorList>
    </citation>
    <scope>NUCLEOTIDE SEQUENCE [LARGE SCALE GENOMIC DNA]</scope>
    <source>
        <strain evidence="10">IC-007</strain>
    </source>
</reference>
<evidence type="ECO:0008006" key="11">
    <source>
        <dbReference type="Google" id="ProtNLM"/>
    </source>
</evidence>
<feature type="transmembrane region" description="Helical" evidence="6">
    <location>
        <begin position="115"/>
        <end position="132"/>
    </location>
</feature>
<dbReference type="EMBL" id="AP018929">
    <property type="protein sequence ID" value="BBG22881.1"/>
    <property type="molecule type" value="Genomic_DNA"/>
</dbReference>
<evidence type="ECO:0000313" key="10">
    <source>
        <dbReference type="Proteomes" id="UP000325030"/>
    </source>
</evidence>
<feature type="transmembrane region" description="Helical" evidence="6">
    <location>
        <begin position="21"/>
        <end position="47"/>
    </location>
</feature>
<dbReference type="Proteomes" id="UP000322983">
    <property type="component" value="Chromosome"/>
</dbReference>
<evidence type="ECO:0000313" key="9">
    <source>
        <dbReference type="Proteomes" id="UP000322983"/>
    </source>
</evidence>
<keyword evidence="3 6" id="KW-0812">Transmembrane</keyword>
<dbReference type="EMBL" id="AP018930">
    <property type="protein sequence ID" value="BBG25642.1"/>
    <property type="molecule type" value="Genomic_DNA"/>
</dbReference>
<dbReference type="AlphaFoldDB" id="A0A510DRS0"/>
<evidence type="ECO:0000256" key="3">
    <source>
        <dbReference type="ARBA" id="ARBA00022692"/>
    </source>
</evidence>
<evidence type="ECO:0000256" key="2">
    <source>
        <dbReference type="ARBA" id="ARBA00022475"/>
    </source>
</evidence>
<evidence type="ECO:0000256" key="5">
    <source>
        <dbReference type="ARBA" id="ARBA00023136"/>
    </source>
</evidence>
<keyword evidence="5 6" id="KW-0472">Membrane</keyword>
<evidence type="ECO:0000256" key="6">
    <source>
        <dbReference type="SAM" id="Phobius"/>
    </source>
</evidence>
<protein>
    <recommendedName>
        <fullName evidence="11">Phosphate-starvation-inducible E</fullName>
    </recommendedName>
</protein>
<evidence type="ECO:0000256" key="1">
    <source>
        <dbReference type="ARBA" id="ARBA00004651"/>
    </source>
</evidence>
<dbReference type="GeneID" id="41716661"/>
<dbReference type="STRING" id="1294262.GCA_001316085_00973"/>
<gene>
    <name evidence="7" type="ORF">IC006_0165</name>
    <name evidence="8" type="ORF">IC007_0147</name>
</gene>
<reference evidence="7 9" key="2">
    <citation type="journal article" date="2020" name="Int. J. Syst. Evol. Microbiol.">
        <title>Sulfuracidifex tepidarius gen. nov., sp. nov. and transfer of Sulfolobus metallicus Huber and Stetter 1992 to the genus Sulfuracidifex as Sulfuracidifex metallicus comb. nov.</title>
        <authorList>
            <person name="Itoh T."/>
            <person name="Miura T."/>
            <person name="Sakai H.D."/>
            <person name="Kato S."/>
            <person name="Ohkuma M."/>
            <person name="Takashina T."/>
        </authorList>
    </citation>
    <scope>NUCLEOTIDE SEQUENCE [LARGE SCALE GENOMIC DNA]</scope>
    <source>
        <strain evidence="7 9">IC-006</strain>
        <strain evidence="8">IC-007</strain>
    </source>
</reference>
<organism evidence="7 9">
    <name type="scientific">Sulfuracidifex tepidarius</name>
    <dbReference type="NCBI Taxonomy" id="1294262"/>
    <lineage>
        <taxon>Archaea</taxon>
        <taxon>Thermoproteota</taxon>
        <taxon>Thermoprotei</taxon>
        <taxon>Sulfolobales</taxon>
        <taxon>Sulfolobaceae</taxon>
        <taxon>Sulfuracidifex</taxon>
    </lineage>
</organism>
<comment type="subcellular location">
    <subcellularLocation>
        <location evidence="1">Cell membrane</location>
        <topology evidence="1">Multi-pass membrane protein</topology>
    </subcellularLocation>
</comment>
<evidence type="ECO:0000313" key="8">
    <source>
        <dbReference type="EMBL" id="BBG25642.1"/>
    </source>
</evidence>
<name>A0A510DRS0_9CREN</name>
<evidence type="ECO:0000256" key="4">
    <source>
        <dbReference type="ARBA" id="ARBA00022989"/>
    </source>
</evidence>
<accession>A0A510DRS0</accession>
<proteinExistence type="predicted"/>
<dbReference type="InterPro" id="IPR020948">
    <property type="entry name" value="P_starv_induced_PsiE-like"/>
</dbReference>
<feature type="transmembrane region" description="Helical" evidence="6">
    <location>
        <begin position="53"/>
        <end position="75"/>
    </location>
</feature>
<keyword evidence="9" id="KW-1185">Reference proteome</keyword>
<dbReference type="KEGG" id="step:IC006_0165"/>
<evidence type="ECO:0000313" key="7">
    <source>
        <dbReference type="EMBL" id="BBG22881.1"/>
    </source>
</evidence>
<accession>A0A510DZG4</accession>
<dbReference type="RefSeq" id="WP_054845442.1">
    <property type="nucleotide sequence ID" value="NZ_AP018929.1"/>
</dbReference>
<sequence>MKVPFDKIKFDDKLLFKIIGIVVRALVVFAIIVQIGITIFFTAFAAITVGVTALVSTAIEDALLIIVLLEIYLAIEDYLSGKGRTASYVIDASISFVVREILIDVFNGITTNSTLLVLAGIVAILSFSRFLTSKAESGKA</sequence>
<dbReference type="Pfam" id="PF06146">
    <property type="entry name" value="PsiE"/>
    <property type="match status" value="1"/>
</dbReference>
<dbReference type="Proteomes" id="UP000325030">
    <property type="component" value="Chromosome"/>
</dbReference>